<feature type="transmembrane region" description="Helical" evidence="9">
    <location>
        <begin position="78"/>
        <end position="96"/>
    </location>
</feature>
<keyword evidence="9" id="KW-0813">Transport</keyword>
<evidence type="ECO:0000313" key="11">
    <source>
        <dbReference type="EMBL" id="STT72701.1"/>
    </source>
</evidence>
<protein>
    <submittedName>
        <fullName evidence="11">Amino acid ABC transporter</fullName>
    </submittedName>
</protein>
<proteinExistence type="inferred from homology"/>
<dbReference type="Gene3D" id="1.10.3720.10">
    <property type="entry name" value="MetI-like"/>
    <property type="match status" value="1"/>
</dbReference>
<keyword evidence="8 9" id="KW-0472">Membrane</keyword>
<dbReference type="PANTHER" id="PTHR30614">
    <property type="entry name" value="MEMBRANE COMPONENT OF AMINO ACID ABC TRANSPORTER"/>
    <property type="match status" value="1"/>
</dbReference>
<dbReference type="PROSITE" id="PS50928">
    <property type="entry name" value="ABC_TM1"/>
    <property type="match status" value="1"/>
</dbReference>
<evidence type="ECO:0000256" key="5">
    <source>
        <dbReference type="ARBA" id="ARBA00022692"/>
    </source>
</evidence>
<comment type="subcellular location">
    <subcellularLocation>
        <location evidence="2">Cell inner membrane</location>
        <topology evidence="2">Multi-pass membrane protein</topology>
    </subcellularLocation>
    <subcellularLocation>
        <location evidence="9">Cell membrane</location>
        <topology evidence="9">Multi-pass membrane protein</topology>
    </subcellularLocation>
</comment>
<evidence type="ECO:0000256" key="9">
    <source>
        <dbReference type="RuleBase" id="RU363032"/>
    </source>
</evidence>
<dbReference type="GO" id="GO:0055085">
    <property type="term" value="P:transmembrane transport"/>
    <property type="evidence" value="ECO:0007669"/>
    <property type="project" value="InterPro"/>
</dbReference>
<dbReference type="SUPFAM" id="SSF161098">
    <property type="entry name" value="MetI-like"/>
    <property type="match status" value="1"/>
</dbReference>
<gene>
    <name evidence="11" type="primary">artQ_1</name>
    <name evidence="11" type="ORF">NCTC5047_00385</name>
</gene>
<feature type="domain" description="ABC transmembrane type-1" evidence="10">
    <location>
        <begin position="20"/>
        <end position="254"/>
    </location>
</feature>
<accession>A0A377XAT2</accession>
<keyword evidence="4" id="KW-1003">Cell membrane</keyword>
<dbReference type="Pfam" id="PF00528">
    <property type="entry name" value="BPD_transp_1"/>
    <property type="match status" value="1"/>
</dbReference>
<evidence type="ECO:0000256" key="8">
    <source>
        <dbReference type="ARBA" id="ARBA00023136"/>
    </source>
</evidence>
<dbReference type="GO" id="GO:0005886">
    <property type="term" value="C:plasma membrane"/>
    <property type="evidence" value="ECO:0007669"/>
    <property type="project" value="UniProtKB-SubCell"/>
</dbReference>
<evidence type="ECO:0000256" key="2">
    <source>
        <dbReference type="ARBA" id="ARBA00004429"/>
    </source>
</evidence>
<evidence type="ECO:0000259" key="10">
    <source>
        <dbReference type="PROSITE" id="PS50928"/>
    </source>
</evidence>
<evidence type="ECO:0000313" key="12">
    <source>
        <dbReference type="Proteomes" id="UP000254340"/>
    </source>
</evidence>
<dbReference type="EMBL" id="UGLH01000004">
    <property type="protein sequence ID" value="STT72701.1"/>
    <property type="molecule type" value="Genomic_DNA"/>
</dbReference>
<dbReference type="AlphaFoldDB" id="A0A377XAT2"/>
<feature type="transmembrane region" description="Helical" evidence="9">
    <location>
        <begin position="20"/>
        <end position="44"/>
    </location>
</feature>
<dbReference type="GO" id="GO:0006865">
    <property type="term" value="P:amino acid transport"/>
    <property type="evidence" value="ECO:0007669"/>
    <property type="project" value="UniProtKB-KW"/>
</dbReference>
<organism evidence="11 12">
    <name type="scientific">Klebsiella pneumoniae</name>
    <dbReference type="NCBI Taxonomy" id="573"/>
    <lineage>
        <taxon>Bacteria</taxon>
        <taxon>Pseudomonadati</taxon>
        <taxon>Pseudomonadota</taxon>
        <taxon>Gammaproteobacteria</taxon>
        <taxon>Enterobacterales</taxon>
        <taxon>Enterobacteriaceae</taxon>
        <taxon>Klebsiella/Raoultella group</taxon>
        <taxon>Klebsiella</taxon>
        <taxon>Klebsiella pneumoniae complex</taxon>
    </lineage>
</organism>
<feature type="transmembrane region" description="Helical" evidence="9">
    <location>
        <begin position="117"/>
        <end position="137"/>
    </location>
</feature>
<evidence type="ECO:0000256" key="6">
    <source>
        <dbReference type="ARBA" id="ARBA00022970"/>
    </source>
</evidence>
<reference evidence="11 12" key="1">
    <citation type="submission" date="2018-06" db="EMBL/GenBank/DDBJ databases">
        <authorList>
            <consortium name="Pathogen Informatics"/>
            <person name="Doyle S."/>
        </authorList>
    </citation>
    <scope>NUCLEOTIDE SEQUENCE [LARGE SCALE GENOMIC DNA]</scope>
    <source>
        <strain evidence="11 12">NCTC5047</strain>
    </source>
</reference>
<dbReference type="Proteomes" id="UP000254340">
    <property type="component" value="Unassembled WGS sequence"/>
</dbReference>
<evidence type="ECO:0000256" key="1">
    <source>
        <dbReference type="ARBA" id="ARBA00003159"/>
    </source>
</evidence>
<keyword evidence="4" id="KW-0997">Cell inner membrane</keyword>
<comment type="function">
    <text evidence="1">Part of the binding-protein-dependent transport system for glutamine; probably responsible for the translocation of the substrate across the membrane.</text>
</comment>
<dbReference type="InterPro" id="IPR035906">
    <property type="entry name" value="MetI-like_sf"/>
</dbReference>
<comment type="similarity">
    <text evidence="3">Belongs to the binding-protein-dependent transport system permease family. HisMQ subfamily.</text>
</comment>
<evidence type="ECO:0000256" key="7">
    <source>
        <dbReference type="ARBA" id="ARBA00022989"/>
    </source>
</evidence>
<keyword evidence="6" id="KW-0029">Amino-acid transport</keyword>
<sequence>MTGFRWEIIEEYGPLFVDGALMTIKCTIICVILGTLWGLTLGLGRMAKAEHGPWKYILRYLVQFPVRFYVSAFRGTPLFVQIMVVHFALVPLFINPRDGLLVTGGLMSADFARELRASYGAFLSCIVAITLNAGAYVSEIFRAGIQSIDKGQMEASRALGMPWWKTMRKVILPQAFRRILPPLGNNAIAIVKGLVAGLGDRPGRSGLCRAHRLRRLRHLLGTLPDHLSGLLGDHLPAGRSWLTVWKRGLAKVIHINNLHKRFGDSHVLRGISCDIKPQEVVLHHRPVWLGEKHLPALHERPGDGQRRRGGG</sequence>
<evidence type="ECO:0000256" key="4">
    <source>
        <dbReference type="ARBA" id="ARBA00022519"/>
    </source>
</evidence>
<dbReference type="CDD" id="cd06261">
    <property type="entry name" value="TM_PBP2"/>
    <property type="match status" value="1"/>
</dbReference>
<dbReference type="PANTHER" id="PTHR30614:SF20">
    <property type="entry name" value="GLUTAMINE TRANSPORT SYSTEM PERMEASE PROTEIN GLNP"/>
    <property type="match status" value="1"/>
</dbReference>
<evidence type="ECO:0000256" key="3">
    <source>
        <dbReference type="ARBA" id="ARBA00010072"/>
    </source>
</evidence>
<keyword evidence="5 9" id="KW-0812">Transmembrane</keyword>
<keyword evidence="7 9" id="KW-1133">Transmembrane helix</keyword>
<name>A0A377XAT2_KLEPN</name>
<dbReference type="InterPro" id="IPR043429">
    <property type="entry name" value="ArtM/GltK/GlnP/TcyL/YhdX-like"/>
</dbReference>
<dbReference type="InterPro" id="IPR000515">
    <property type="entry name" value="MetI-like"/>
</dbReference>